<protein>
    <submittedName>
        <fullName evidence="1">Uncharacterized protein</fullName>
    </submittedName>
</protein>
<comment type="caution">
    <text evidence="1">The sequence shown here is derived from an EMBL/GenBank/DDBJ whole genome shotgun (WGS) entry which is preliminary data.</text>
</comment>
<dbReference type="EMBL" id="PXYV01000007">
    <property type="protein sequence ID" value="PSR23192.1"/>
    <property type="molecule type" value="Genomic_DNA"/>
</dbReference>
<sequence length="83" mass="8970">MTSPRDSAAILLGRLVAPGGLYGHYGIYLHRVGLGLANTFGWSARRWAPIQDHDRTKGVINNGEKWISSADLEDALIAHSAVS</sequence>
<name>A0A2T2WLT0_9FIRM</name>
<dbReference type="AlphaFoldDB" id="A0A2T2WLT0"/>
<gene>
    <name evidence="1" type="ORF">C7B45_03585</name>
</gene>
<evidence type="ECO:0000313" key="1">
    <source>
        <dbReference type="EMBL" id="PSR23192.1"/>
    </source>
</evidence>
<dbReference type="Proteomes" id="UP000241848">
    <property type="component" value="Unassembled WGS sequence"/>
</dbReference>
<proteinExistence type="predicted"/>
<reference evidence="1 2" key="1">
    <citation type="journal article" date="2014" name="BMC Genomics">
        <title>Comparison of environmental and isolate Sulfobacillus genomes reveals diverse carbon, sulfur, nitrogen, and hydrogen metabolisms.</title>
        <authorList>
            <person name="Justice N.B."/>
            <person name="Norman A."/>
            <person name="Brown C.T."/>
            <person name="Singh A."/>
            <person name="Thomas B.C."/>
            <person name="Banfield J.F."/>
        </authorList>
    </citation>
    <scope>NUCLEOTIDE SEQUENCE [LARGE SCALE GENOMIC DNA]</scope>
    <source>
        <strain evidence="1">AMDSBA3</strain>
    </source>
</reference>
<organism evidence="1 2">
    <name type="scientific">Sulfobacillus acidophilus</name>
    <dbReference type="NCBI Taxonomy" id="53633"/>
    <lineage>
        <taxon>Bacteria</taxon>
        <taxon>Bacillati</taxon>
        <taxon>Bacillota</taxon>
        <taxon>Clostridia</taxon>
        <taxon>Eubacteriales</taxon>
        <taxon>Clostridiales Family XVII. Incertae Sedis</taxon>
        <taxon>Sulfobacillus</taxon>
    </lineage>
</organism>
<evidence type="ECO:0000313" key="2">
    <source>
        <dbReference type="Proteomes" id="UP000241848"/>
    </source>
</evidence>
<accession>A0A2T2WLT0</accession>